<dbReference type="CDD" id="cd00780">
    <property type="entry name" value="NTF2"/>
    <property type="match status" value="1"/>
</dbReference>
<dbReference type="GO" id="GO:0010494">
    <property type="term" value="C:cytoplasmic stress granule"/>
    <property type="evidence" value="ECO:0007669"/>
    <property type="project" value="UniProtKB-SubCell"/>
</dbReference>
<dbReference type="InterPro" id="IPR039539">
    <property type="entry name" value="Ras_GTPase_bind_prot"/>
</dbReference>
<dbReference type="GO" id="GO:0006284">
    <property type="term" value="P:base-excision repair"/>
    <property type="evidence" value="ECO:0007669"/>
    <property type="project" value="InterPro"/>
</dbReference>
<evidence type="ECO:0000256" key="3">
    <source>
        <dbReference type="ARBA" id="ARBA00012720"/>
    </source>
</evidence>
<dbReference type="InterPro" id="IPR012319">
    <property type="entry name" value="FPG_cat"/>
</dbReference>
<evidence type="ECO:0000256" key="1">
    <source>
        <dbReference type="ARBA" id="ARBA00004210"/>
    </source>
</evidence>
<comment type="similarity">
    <text evidence="2">Belongs to the FPG family.</text>
</comment>
<dbReference type="Gene3D" id="3.30.70.330">
    <property type="match status" value="1"/>
</dbReference>
<keyword evidence="11" id="KW-0326">Glycosidase</keyword>
<dbReference type="GO" id="GO:0003684">
    <property type="term" value="F:damaged DNA binding"/>
    <property type="evidence" value="ECO:0007669"/>
    <property type="project" value="InterPro"/>
</dbReference>
<evidence type="ECO:0000256" key="10">
    <source>
        <dbReference type="ARBA" id="ARBA00023268"/>
    </source>
</evidence>
<keyword evidence="6 12" id="KW-0694">RNA-binding</keyword>
<feature type="compositionally biased region" description="Low complexity" evidence="13">
    <location>
        <begin position="714"/>
        <end position="741"/>
    </location>
</feature>
<dbReference type="Proteomes" id="UP000663868">
    <property type="component" value="Unassembled WGS sequence"/>
</dbReference>
<feature type="compositionally biased region" description="Low complexity" evidence="13">
    <location>
        <begin position="671"/>
        <end position="689"/>
    </location>
</feature>
<dbReference type="GO" id="GO:0003729">
    <property type="term" value="F:mRNA binding"/>
    <property type="evidence" value="ECO:0007669"/>
    <property type="project" value="TreeGrafter"/>
</dbReference>
<dbReference type="Gene3D" id="3.20.190.10">
    <property type="entry name" value="MutM-like, N-terminal"/>
    <property type="match status" value="1"/>
</dbReference>
<evidence type="ECO:0000313" key="18">
    <source>
        <dbReference type="Proteomes" id="UP000663868"/>
    </source>
</evidence>
<dbReference type="FunFam" id="3.10.450.50:FF:000015">
    <property type="entry name" value="Ras GTPase-activating protein-binding protein 2"/>
    <property type="match status" value="1"/>
</dbReference>
<dbReference type="PROSITE" id="PS50102">
    <property type="entry name" value="RRM"/>
    <property type="match status" value="1"/>
</dbReference>
<dbReference type="Pfam" id="PF01149">
    <property type="entry name" value="Fapy_DNA_glyco"/>
    <property type="match status" value="1"/>
</dbReference>
<feature type="compositionally biased region" description="Polar residues" evidence="13">
    <location>
        <begin position="841"/>
        <end position="860"/>
    </location>
</feature>
<evidence type="ECO:0000256" key="6">
    <source>
        <dbReference type="ARBA" id="ARBA00022884"/>
    </source>
</evidence>
<evidence type="ECO:0000256" key="8">
    <source>
        <dbReference type="ARBA" id="ARBA00023204"/>
    </source>
</evidence>
<dbReference type="Pfam" id="PF00076">
    <property type="entry name" value="RRM_1"/>
    <property type="match status" value="1"/>
</dbReference>
<feature type="compositionally biased region" description="Polar residues" evidence="13">
    <location>
        <begin position="653"/>
        <end position="668"/>
    </location>
</feature>
<dbReference type="GO" id="GO:0008270">
    <property type="term" value="F:zinc ion binding"/>
    <property type="evidence" value="ECO:0007669"/>
    <property type="project" value="InterPro"/>
</dbReference>
<dbReference type="SUPFAM" id="SSF54427">
    <property type="entry name" value="NTF2-like"/>
    <property type="match status" value="1"/>
</dbReference>
<feature type="domain" description="RRM" evidence="14">
    <location>
        <begin position="867"/>
        <end position="944"/>
    </location>
</feature>
<keyword evidence="4" id="KW-0227">DNA damage</keyword>
<proteinExistence type="inferred from homology"/>
<feature type="region of interest" description="Disordered" evidence="13">
    <location>
        <begin position="334"/>
        <end position="418"/>
    </location>
</feature>
<dbReference type="InterPro" id="IPR002075">
    <property type="entry name" value="NTF2_dom"/>
</dbReference>
<evidence type="ECO:0000259" key="16">
    <source>
        <dbReference type="PROSITE" id="PS51068"/>
    </source>
</evidence>
<dbReference type="EC" id="4.2.99.18" evidence="3"/>
<dbReference type="Pfam" id="PF06831">
    <property type="entry name" value="H2TH"/>
    <property type="match status" value="1"/>
</dbReference>
<evidence type="ECO:0000256" key="12">
    <source>
        <dbReference type="PROSITE-ProRule" id="PRU00176"/>
    </source>
</evidence>
<evidence type="ECO:0000256" key="7">
    <source>
        <dbReference type="ARBA" id="ARBA00023125"/>
    </source>
</evidence>
<feature type="compositionally biased region" description="Acidic residues" evidence="13">
    <location>
        <begin position="342"/>
        <end position="351"/>
    </location>
</feature>
<feature type="compositionally biased region" description="Polar residues" evidence="13">
    <location>
        <begin position="612"/>
        <end position="629"/>
    </location>
</feature>
<dbReference type="GO" id="GO:0019104">
    <property type="term" value="F:DNA N-glycosylase activity"/>
    <property type="evidence" value="ECO:0007669"/>
    <property type="project" value="InterPro"/>
</dbReference>
<evidence type="ECO:0000256" key="9">
    <source>
        <dbReference type="ARBA" id="ARBA00023239"/>
    </source>
</evidence>
<feature type="compositionally biased region" description="Low complexity" evidence="13">
    <location>
        <begin position="950"/>
        <end position="971"/>
    </location>
</feature>
<comment type="caution">
    <text evidence="17">The sequence shown here is derived from an EMBL/GenBank/DDBJ whole genome shotgun (WGS) entry which is preliminary data.</text>
</comment>
<feature type="region of interest" description="Disordered" evidence="13">
    <location>
        <begin position="653"/>
        <end position="860"/>
    </location>
</feature>
<feature type="compositionally biased region" description="Polar residues" evidence="13">
    <location>
        <begin position="998"/>
        <end position="1007"/>
    </location>
</feature>
<reference evidence="17" key="1">
    <citation type="submission" date="2021-02" db="EMBL/GenBank/DDBJ databases">
        <authorList>
            <person name="Nowell W R."/>
        </authorList>
    </citation>
    <scope>NUCLEOTIDE SEQUENCE</scope>
</reference>
<evidence type="ECO:0000256" key="5">
    <source>
        <dbReference type="ARBA" id="ARBA00022801"/>
    </source>
</evidence>
<feature type="compositionally biased region" description="Polar residues" evidence="13">
    <location>
        <begin position="690"/>
        <end position="713"/>
    </location>
</feature>
<evidence type="ECO:0000259" key="14">
    <source>
        <dbReference type="PROSITE" id="PS50102"/>
    </source>
</evidence>
<dbReference type="SUPFAM" id="SSF54928">
    <property type="entry name" value="RNA-binding domain, RBD"/>
    <property type="match status" value="1"/>
</dbReference>
<feature type="region of interest" description="Disordered" evidence="13">
    <location>
        <begin position="942"/>
        <end position="1026"/>
    </location>
</feature>
<feature type="compositionally biased region" description="Polar residues" evidence="13">
    <location>
        <begin position="776"/>
        <end position="791"/>
    </location>
</feature>
<dbReference type="GO" id="GO:1990904">
    <property type="term" value="C:ribonucleoprotein complex"/>
    <property type="evidence" value="ECO:0007669"/>
    <property type="project" value="TreeGrafter"/>
</dbReference>
<dbReference type="SMART" id="SM00360">
    <property type="entry name" value="RRM"/>
    <property type="match status" value="1"/>
</dbReference>
<dbReference type="InterPro" id="IPR012677">
    <property type="entry name" value="Nucleotide-bd_a/b_plait_sf"/>
</dbReference>
<dbReference type="InterPro" id="IPR032710">
    <property type="entry name" value="NTF2-like_dom_sf"/>
</dbReference>
<feature type="compositionally biased region" description="Polar residues" evidence="13">
    <location>
        <begin position="400"/>
        <end position="418"/>
    </location>
</feature>
<feature type="region of interest" description="Disordered" evidence="13">
    <location>
        <begin position="609"/>
        <end position="629"/>
    </location>
</feature>
<dbReference type="SMART" id="SM01232">
    <property type="entry name" value="H2TH"/>
    <property type="match status" value="1"/>
</dbReference>
<dbReference type="SUPFAM" id="SSF81624">
    <property type="entry name" value="N-terminal domain of MutM-like DNA repair proteins"/>
    <property type="match status" value="1"/>
</dbReference>
<feature type="compositionally biased region" description="Polar residues" evidence="13">
    <location>
        <begin position="1016"/>
        <end position="1026"/>
    </location>
</feature>
<dbReference type="InterPro" id="IPR010979">
    <property type="entry name" value="Ribosomal_uS13-like_H2TH"/>
</dbReference>
<evidence type="ECO:0000256" key="4">
    <source>
        <dbReference type="ARBA" id="ARBA00022763"/>
    </source>
</evidence>
<dbReference type="PROSITE" id="PS51068">
    <property type="entry name" value="FPG_CAT"/>
    <property type="match status" value="1"/>
</dbReference>
<dbReference type="Gene3D" id="3.10.450.50">
    <property type="match status" value="1"/>
</dbReference>
<dbReference type="InterPro" id="IPR035937">
    <property type="entry name" value="FPG_N"/>
</dbReference>
<feature type="domain" description="Formamidopyrimidine-DNA glycosylase catalytic" evidence="16">
    <location>
        <begin position="2"/>
        <end position="157"/>
    </location>
</feature>
<dbReference type="EMBL" id="CAJOBB010001115">
    <property type="protein sequence ID" value="CAF3811256.1"/>
    <property type="molecule type" value="Genomic_DNA"/>
</dbReference>
<evidence type="ECO:0000313" key="17">
    <source>
        <dbReference type="EMBL" id="CAF3811256.1"/>
    </source>
</evidence>
<dbReference type="GO" id="GO:0140078">
    <property type="term" value="F:class I DNA-(apurinic or apyrimidinic site) endonuclease activity"/>
    <property type="evidence" value="ECO:0007669"/>
    <property type="project" value="UniProtKB-EC"/>
</dbReference>
<feature type="compositionally biased region" description="Low complexity" evidence="13">
    <location>
        <begin position="757"/>
        <end position="772"/>
    </location>
</feature>
<dbReference type="GO" id="GO:0005829">
    <property type="term" value="C:cytosol"/>
    <property type="evidence" value="ECO:0007669"/>
    <property type="project" value="TreeGrafter"/>
</dbReference>
<evidence type="ECO:0000256" key="2">
    <source>
        <dbReference type="ARBA" id="ARBA00009409"/>
    </source>
</evidence>
<evidence type="ECO:0000259" key="15">
    <source>
        <dbReference type="PROSITE" id="PS50177"/>
    </source>
</evidence>
<feature type="compositionally biased region" description="Gly residues" evidence="13">
    <location>
        <begin position="972"/>
        <end position="991"/>
    </location>
</feature>
<dbReference type="Gene3D" id="1.10.8.50">
    <property type="match status" value="1"/>
</dbReference>
<dbReference type="PANTHER" id="PTHR10693">
    <property type="entry name" value="RAS GTPASE-ACTIVATING PROTEIN-BINDING PROTEIN"/>
    <property type="match status" value="1"/>
</dbReference>
<keyword evidence="5" id="KW-0378">Hydrolase</keyword>
<comment type="subcellular location">
    <subcellularLocation>
        <location evidence="1">Cytoplasm</location>
        <location evidence="1">Stress granule</location>
    </subcellularLocation>
</comment>
<evidence type="ECO:0000256" key="13">
    <source>
        <dbReference type="SAM" id="MobiDB-lite"/>
    </source>
</evidence>
<dbReference type="AlphaFoldDB" id="A0A819C1H3"/>
<organism evidence="17 18">
    <name type="scientific">Adineta steineri</name>
    <dbReference type="NCBI Taxonomy" id="433720"/>
    <lineage>
        <taxon>Eukaryota</taxon>
        <taxon>Metazoa</taxon>
        <taxon>Spiralia</taxon>
        <taxon>Gnathifera</taxon>
        <taxon>Rotifera</taxon>
        <taxon>Eurotatoria</taxon>
        <taxon>Bdelloidea</taxon>
        <taxon>Adinetida</taxon>
        <taxon>Adinetidae</taxon>
        <taxon>Adineta</taxon>
    </lineage>
</organism>
<dbReference type="PANTHER" id="PTHR10693:SF20">
    <property type="entry name" value="AT27578P"/>
    <property type="match status" value="1"/>
</dbReference>
<dbReference type="PROSITE" id="PS50177">
    <property type="entry name" value="NTF2_DOMAIN"/>
    <property type="match status" value="1"/>
</dbReference>
<dbReference type="InterPro" id="IPR000504">
    <property type="entry name" value="RRM_dom"/>
</dbReference>
<protein>
    <recommendedName>
        <fullName evidence="3">DNA-(apurinic or apyrimidinic site) lyase</fullName>
        <ecNumber evidence="3">4.2.99.18</ecNumber>
    </recommendedName>
</protein>
<sequence>MPELPEVEYARKLLARFLIRTHITKVSYPDADGLSKRFMNCTPNAFADGIINRKILDIKRHGKYLWFEMADKQSLTPIFHFGMSGGFRIKSAPDVTYLKELQHVKMKAKNEIDGQCESFVYDNELDADLVWPPRFTRIRFLTSTGHDVCYTDLRKFGRFHLVESNSPRTCLPLSKLGFDPYLEMPKLNDFKNLIGSYRPASIELKALLLDQTFCAGIGNWIADEILYQTHFHPRKRLNTLNDEQLKLLHKNIDYVIRTAVDAGGSHSFPPEWLFHFRWTNKRETQDFNKLKIQFDTVGGRTSAYVPLRQMLSDDEQQKVNIRLAARDAKRIIKKKMNKSTEDDQESNDDQENEKSIVSVSAKVSTKKRSKQKMIETDSEEEEIPLSPPLKKKSSASPTSVSNRPQRTSHPILSLKQTKNMVQTSPTPFDVGRAFVHQYYTLLHQAPHMLHRFYSTDSTYIHGGVDRPGCVEQPAVGPDNISQRINDLNLRDCHAKIRQVDSHPTIGDGVVVQVTGELSNNGDPMRRFMQTFVLAPRQPKKYYVQNDIFRYQDEVFDEGSDEVDEDDRSGSHIYGDTISNADKVSNADSSAAIAATSQQPLLVTANARPPMDEQQQQPLPPRNTSSSLAGNQQQIIPNQAVRQQEHQHIASTNLNGYSNANVGESTNYGGHTHLQPQQQQQETAQSHSQPSPRTLNHQAPQENQQTSNSNIASNQQQVKQTAPTQQQQQQQQQQQPTSTTEGQRPEGTSYAGIAKLHSSTGSTSNVNSTSTSVPRAGSTSTGVPLSNSQQPNAVRPPLKAPVTTANRPTNNTQSGQRQFPQQQQQQRGNGNYYQQNNRGNFWNDNNAQQDHSPAPRSGTNVATAPNEQQVFVGSLPLDFTEETLTECFSKFGTVIDAKIHTPIHDNKKNFGFVVFDNSEVATDLVKKEFVMYNETVRLNIEPKSQRNYPLNNNTGGNFNNTAQGGNRNSNYQGRGGGRGGNRTSYRGGGGGNNPRRGGSQFNNNSPSFSGGDENNNEYRSSKSQQQI</sequence>
<gene>
    <name evidence="17" type="ORF">KXQ929_LOCUS17635</name>
</gene>
<feature type="compositionally biased region" description="Polar residues" evidence="13">
    <location>
        <begin position="802"/>
        <end position="813"/>
    </location>
</feature>
<keyword evidence="9" id="KW-0456">Lyase</keyword>
<dbReference type="InterPro" id="IPR018222">
    <property type="entry name" value="Nuclear_transport_factor_2_euk"/>
</dbReference>
<keyword evidence="7" id="KW-0238">DNA-binding</keyword>
<dbReference type="SUPFAM" id="SSF46946">
    <property type="entry name" value="S13-like H2TH domain"/>
    <property type="match status" value="1"/>
</dbReference>
<evidence type="ECO:0000256" key="11">
    <source>
        <dbReference type="ARBA" id="ARBA00023295"/>
    </source>
</evidence>
<dbReference type="InterPro" id="IPR015886">
    <property type="entry name" value="H2TH_FPG"/>
</dbReference>
<name>A0A819C1H3_9BILA</name>
<feature type="domain" description="NTF2" evidence="15">
    <location>
        <begin position="430"/>
        <end position="550"/>
    </location>
</feature>
<accession>A0A819C1H3</accession>
<dbReference type="Pfam" id="PF02136">
    <property type="entry name" value="NTF2"/>
    <property type="match status" value="1"/>
</dbReference>
<dbReference type="InterPro" id="IPR035979">
    <property type="entry name" value="RBD_domain_sf"/>
</dbReference>
<feature type="compositionally biased region" description="Low complexity" evidence="13">
    <location>
        <begin position="814"/>
        <end position="840"/>
    </location>
</feature>
<dbReference type="SMART" id="SM00898">
    <property type="entry name" value="Fapy_DNA_glyco"/>
    <property type="match status" value="1"/>
</dbReference>
<keyword evidence="10" id="KW-0511">Multifunctional enzyme</keyword>
<keyword evidence="8" id="KW-0234">DNA repair</keyword>